<comment type="similarity">
    <text evidence="2 13">Belongs to the snRNP Sm proteins family.</text>
</comment>
<dbReference type="SMART" id="SM00651">
    <property type="entry name" value="Sm"/>
    <property type="match status" value="1"/>
</dbReference>
<organism evidence="15">
    <name type="scientific">Mustela putorius furo</name>
    <name type="common">European domestic ferret</name>
    <name type="synonym">Mustela furo</name>
    <dbReference type="NCBI Taxonomy" id="9669"/>
    <lineage>
        <taxon>Eukaryota</taxon>
        <taxon>Metazoa</taxon>
        <taxon>Chordata</taxon>
        <taxon>Craniata</taxon>
        <taxon>Vertebrata</taxon>
        <taxon>Euteleostomi</taxon>
        <taxon>Mammalia</taxon>
        <taxon>Eutheria</taxon>
        <taxon>Laurasiatheria</taxon>
        <taxon>Carnivora</taxon>
        <taxon>Caniformia</taxon>
        <taxon>Musteloidea</taxon>
        <taxon>Mustelidae</taxon>
        <taxon>Mustelinae</taxon>
        <taxon>Mustela</taxon>
    </lineage>
</organism>
<comment type="subunit">
    <text evidence="13">LSm subunits form a heteromer with a doughnut shape.</text>
</comment>
<name>M3Y266_MUSPF</name>
<keyword evidence="8 13" id="KW-0539">Nucleus</keyword>
<evidence type="ECO:0000256" key="7">
    <source>
        <dbReference type="ARBA" id="ARBA00023187"/>
    </source>
</evidence>
<dbReference type="GO" id="GO:0003723">
    <property type="term" value="F:RNA binding"/>
    <property type="evidence" value="ECO:0007669"/>
    <property type="project" value="UniProtKB-KW"/>
</dbReference>
<keyword evidence="3 13" id="KW-0507">mRNA processing</keyword>
<evidence type="ECO:0000313" key="15">
    <source>
        <dbReference type="Ensembl" id="ENSMPUP00000005417.1"/>
    </source>
</evidence>
<dbReference type="GO" id="GO:0046540">
    <property type="term" value="C:U4/U6 x U5 tri-snRNP complex"/>
    <property type="evidence" value="ECO:0007669"/>
    <property type="project" value="TreeGrafter"/>
</dbReference>
<dbReference type="Ensembl" id="ENSMPUT00000005508.1">
    <property type="protein sequence ID" value="ENSMPUP00000005417.1"/>
    <property type="gene ID" value="ENSMPUG00000005458.1"/>
</dbReference>
<protein>
    <recommendedName>
        <fullName evidence="12 13">U6 snRNA-associated Sm-like protein LSm5</fullName>
    </recommendedName>
</protein>
<comment type="function">
    <text evidence="10">Plays a role in pre-mRNA splicing as component of the U4/U6-U5 tri-snRNP complex that is involved in spliceosome assembly, and as component of the precatalytic spliceosome (spliceosome B complex). The heptameric LSM2-8 complex binds specifically to the 3'-terminal U-tract of U6 snRNA.</text>
</comment>
<keyword evidence="6" id="KW-0007">Acetylation</keyword>
<dbReference type="PANTHER" id="PTHR20971">
    <property type="entry name" value="U6 SNRNA-ASSOCIATED PROTEIN"/>
    <property type="match status" value="1"/>
</dbReference>
<dbReference type="Gene3D" id="2.30.30.100">
    <property type="match status" value="1"/>
</dbReference>
<gene>
    <name evidence="13" type="primary">LSM5</name>
</gene>
<dbReference type="GO" id="GO:0000398">
    <property type="term" value="P:mRNA splicing, via spliceosome"/>
    <property type="evidence" value="ECO:0007669"/>
    <property type="project" value="TreeGrafter"/>
</dbReference>
<dbReference type="InterPro" id="IPR001163">
    <property type="entry name" value="Sm_dom_euk/arc"/>
</dbReference>
<dbReference type="EMBL" id="AEYP01056492">
    <property type="status" value="NOT_ANNOTATED_CDS"/>
    <property type="molecule type" value="Genomic_DNA"/>
</dbReference>
<evidence type="ECO:0000256" key="6">
    <source>
        <dbReference type="ARBA" id="ARBA00022990"/>
    </source>
</evidence>
<evidence type="ECO:0000256" key="13">
    <source>
        <dbReference type="RuleBase" id="RU365055"/>
    </source>
</evidence>
<dbReference type="AlphaFoldDB" id="M3Y266"/>
<evidence type="ECO:0000256" key="2">
    <source>
        <dbReference type="ARBA" id="ARBA00006850"/>
    </source>
</evidence>
<evidence type="ECO:0000256" key="9">
    <source>
        <dbReference type="ARBA" id="ARBA00023274"/>
    </source>
</evidence>
<accession>M3Y266</accession>
<dbReference type="PANTHER" id="PTHR20971:SF0">
    <property type="entry name" value="U6 SNRNA-ASSOCIATED SM-LIKE PROTEIN LSM5"/>
    <property type="match status" value="1"/>
</dbReference>
<dbReference type="Pfam" id="PF01423">
    <property type="entry name" value="LSM"/>
    <property type="match status" value="1"/>
</dbReference>
<evidence type="ECO:0000259" key="14">
    <source>
        <dbReference type="PROSITE" id="PS52002"/>
    </source>
</evidence>
<dbReference type="GO" id="GO:0005688">
    <property type="term" value="C:U6 snRNP"/>
    <property type="evidence" value="ECO:0007669"/>
    <property type="project" value="TreeGrafter"/>
</dbReference>
<dbReference type="InParanoid" id="M3Y266"/>
<dbReference type="CDD" id="cd01732">
    <property type="entry name" value="LSm5"/>
    <property type="match status" value="1"/>
</dbReference>
<keyword evidence="5 13" id="KW-0694">RNA-binding</keyword>
<comment type="function">
    <text evidence="13">Plays a role in U6 snRNP assembly and function. Binds to the 3' end of U6 snRNA.</text>
</comment>
<reference evidence="15" key="1">
    <citation type="submission" date="2024-06" db="UniProtKB">
        <authorList>
            <consortium name="Ensembl"/>
        </authorList>
    </citation>
    <scope>IDENTIFICATION</scope>
</reference>
<dbReference type="GO" id="GO:1990726">
    <property type="term" value="C:Lsm1-7-Pat1 complex"/>
    <property type="evidence" value="ECO:0007669"/>
    <property type="project" value="TreeGrafter"/>
</dbReference>
<dbReference type="GO" id="GO:0005681">
    <property type="term" value="C:spliceosomal complex"/>
    <property type="evidence" value="ECO:0007669"/>
    <property type="project" value="UniProtKB-KW"/>
</dbReference>
<evidence type="ECO:0000256" key="5">
    <source>
        <dbReference type="ARBA" id="ARBA00022884"/>
    </source>
</evidence>
<comment type="subcellular location">
    <subcellularLocation>
        <location evidence="1 13">Nucleus</location>
    </subcellularLocation>
</comment>
<evidence type="ECO:0000256" key="12">
    <source>
        <dbReference type="ARBA" id="ARBA00067759"/>
    </source>
</evidence>
<dbReference type="InterPro" id="IPR010920">
    <property type="entry name" value="LSM_dom_sf"/>
</dbReference>
<keyword evidence="9 13" id="KW-0687">Ribonucleoprotein</keyword>
<feature type="domain" description="Sm" evidence="14">
    <location>
        <begin position="124"/>
        <end position="199"/>
    </location>
</feature>
<dbReference type="eggNOG" id="KOG1775">
    <property type="taxonomic scope" value="Eukaryota"/>
</dbReference>
<evidence type="ECO:0000256" key="10">
    <source>
        <dbReference type="ARBA" id="ARBA00056431"/>
    </source>
</evidence>
<keyword evidence="7 13" id="KW-0508">mRNA splicing</keyword>
<dbReference type="HOGENOM" id="CLU_1357421_0_0_1"/>
<evidence type="ECO:0000256" key="4">
    <source>
        <dbReference type="ARBA" id="ARBA00022728"/>
    </source>
</evidence>
<dbReference type="SUPFAM" id="SSF50182">
    <property type="entry name" value="Sm-like ribonucleoproteins"/>
    <property type="match status" value="1"/>
</dbReference>
<dbReference type="GeneTree" id="ENSGT00390000001455"/>
<dbReference type="FunFam" id="2.30.30.100:FF:000003">
    <property type="entry name" value="U6 snRNA-associated Sm-like protein LSm5"/>
    <property type="match status" value="1"/>
</dbReference>
<dbReference type="InterPro" id="IPR033871">
    <property type="entry name" value="LSm5"/>
</dbReference>
<sequence>GAIRRLKGRCGLQNLGYRKTLFTRQDIFNVCRSLGKAGNCRDYTLFSGQKLFPGKKRLGATPRTGWIARSVSDWSSLPRLRERWGGGVERKRALSNSPCKRRCGQATSGVAMAANATTNPSQLLPLELVDKCIGSRIHIVMKSDKEIVGTLLGFDDFVNMVLEDVTEFEITPEGRRITKLDQILLNGNNITMLVPGGEGPEV</sequence>
<keyword evidence="4 13" id="KW-0747">Spliceosome</keyword>
<dbReference type="PROSITE" id="PS52002">
    <property type="entry name" value="SM"/>
    <property type="match status" value="1"/>
</dbReference>
<proteinExistence type="inferred from homology"/>
<evidence type="ECO:0000256" key="8">
    <source>
        <dbReference type="ARBA" id="ARBA00023242"/>
    </source>
</evidence>
<evidence type="ECO:0000256" key="1">
    <source>
        <dbReference type="ARBA" id="ARBA00004123"/>
    </source>
</evidence>
<dbReference type="STRING" id="9669.ENSMPUP00000005417"/>
<comment type="subunit">
    <text evidence="11">Component of the precatalytic spliceosome (spliceosome B complex). Component of the U4/U6-U5 tri-snRNP complex, a building block of the precatalytic spliceosome (spliceosome B complex). The U4/U6-U5 tri-snRNP complex is composed of the U4, U6 and U5 snRNAs and at least PRPF3, PRPF4, PRPF6, PRPF8, PRPF31, SNRNP200, TXNL4A, SNRNP40, SNRPB, SNRPD1, SNRPD2, SNRPD3, SNRPE, SNRPF, SNRPG, DDX23, CD2BP2, PPIH, SNU13, EFTUD2, SART1 and USP39, plus LSM2, LSM3, LSM4, LSM5, LSM6, LSM7 and LSM8. LSM2, LSM3, LSM4, LSM5, LSM6, LSM7 and LSM8 form a heptameric, ring-shaped subcomplex (the LSM2-8 complex) that is part of the U4/U6-U5 tri-snRNP complex and the precatalytic spliceosome.</text>
</comment>
<dbReference type="InterPro" id="IPR047575">
    <property type="entry name" value="Sm"/>
</dbReference>
<evidence type="ECO:0000256" key="11">
    <source>
        <dbReference type="ARBA" id="ARBA00063389"/>
    </source>
</evidence>
<evidence type="ECO:0000256" key="3">
    <source>
        <dbReference type="ARBA" id="ARBA00022664"/>
    </source>
</evidence>